<dbReference type="Proteomes" id="UP001595075">
    <property type="component" value="Unassembled WGS sequence"/>
</dbReference>
<evidence type="ECO:0000256" key="3">
    <source>
        <dbReference type="ARBA" id="ARBA00008870"/>
    </source>
</evidence>
<reference evidence="13 14" key="1">
    <citation type="journal article" date="2024" name="Commun. Biol.">
        <title>Comparative genomic analysis of thermophilic fungi reveals convergent evolutionary adaptations and gene losses.</title>
        <authorList>
            <person name="Steindorff A.S."/>
            <person name="Aguilar-Pontes M.V."/>
            <person name="Robinson A.J."/>
            <person name="Andreopoulos B."/>
            <person name="LaButti K."/>
            <person name="Kuo A."/>
            <person name="Mondo S."/>
            <person name="Riley R."/>
            <person name="Otillar R."/>
            <person name="Haridas S."/>
            <person name="Lipzen A."/>
            <person name="Grimwood J."/>
            <person name="Schmutz J."/>
            <person name="Clum A."/>
            <person name="Reid I.D."/>
            <person name="Moisan M.C."/>
            <person name="Butler G."/>
            <person name="Nguyen T.T.M."/>
            <person name="Dewar K."/>
            <person name="Conant G."/>
            <person name="Drula E."/>
            <person name="Henrissat B."/>
            <person name="Hansel C."/>
            <person name="Singer S."/>
            <person name="Hutchinson M.I."/>
            <person name="de Vries R.P."/>
            <person name="Natvig D.O."/>
            <person name="Powell A.J."/>
            <person name="Tsang A."/>
            <person name="Grigoriev I.V."/>
        </authorList>
    </citation>
    <scope>NUCLEOTIDE SEQUENCE [LARGE SCALE GENOMIC DNA]</scope>
    <source>
        <strain evidence="13 14">CBS 494.80</strain>
    </source>
</reference>
<proteinExistence type="inferred from homology"/>
<dbReference type="PROSITE" id="PS51186">
    <property type="entry name" value="GNAT"/>
    <property type="match status" value="1"/>
</dbReference>
<evidence type="ECO:0000256" key="6">
    <source>
        <dbReference type="ARBA" id="ARBA00022490"/>
    </source>
</evidence>
<feature type="domain" description="N-acetyltransferase" evidence="12">
    <location>
        <begin position="42"/>
        <end position="209"/>
    </location>
</feature>
<dbReference type="SUPFAM" id="SSF55729">
    <property type="entry name" value="Acyl-CoA N-acyltransferases (Nat)"/>
    <property type="match status" value="1"/>
</dbReference>
<evidence type="ECO:0000256" key="8">
    <source>
        <dbReference type="ARBA" id="ARBA00023242"/>
    </source>
</evidence>
<dbReference type="EC" id="2.3.1.257" evidence="4"/>
<evidence type="ECO:0000256" key="1">
    <source>
        <dbReference type="ARBA" id="ARBA00004123"/>
    </source>
</evidence>
<evidence type="ECO:0000313" key="14">
    <source>
        <dbReference type="Proteomes" id="UP001595075"/>
    </source>
</evidence>
<keyword evidence="6" id="KW-0963">Cytoplasm</keyword>
<accession>A0ABR4BSB7</accession>
<dbReference type="InterPro" id="IPR000182">
    <property type="entry name" value="GNAT_dom"/>
</dbReference>
<keyword evidence="7" id="KW-0808">Transferase</keyword>
<evidence type="ECO:0000256" key="11">
    <source>
        <dbReference type="ARBA" id="ARBA00049524"/>
    </source>
</evidence>
<dbReference type="Pfam" id="PF00583">
    <property type="entry name" value="Acetyltransf_1"/>
    <property type="match status" value="1"/>
</dbReference>
<evidence type="ECO:0000256" key="5">
    <source>
        <dbReference type="ARBA" id="ARBA00015043"/>
    </source>
</evidence>
<gene>
    <name evidence="13" type="ORF">VTL71DRAFT_9193</name>
</gene>
<comment type="subcellular location">
    <subcellularLocation>
        <location evidence="2">Cytoplasm</location>
    </subcellularLocation>
    <subcellularLocation>
        <location evidence="1">Nucleus</location>
    </subcellularLocation>
</comment>
<comment type="caution">
    <text evidence="13">The sequence shown here is derived from an EMBL/GenBank/DDBJ whole genome shotgun (WGS) entry which is preliminary data.</text>
</comment>
<evidence type="ECO:0000256" key="7">
    <source>
        <dbReference type="ARBA" id="ARBA00022679"/>
    </source>
</evidence>
<evidence type="ECO:0000256" key="2">
    <source>
        <dbReference type="ARBA" id="ARBA00004496"/>
    </source>
</evidence>
<organism evidence="13 14">
    <name type="scientific">Oculimacula yallundae</name>
    <dbReference type="NCBI Taxonomy" id="86028"/>
    <lineage>
        <taxon>Eukaryota</taxon>
        <taxon>Fungi</taxon>
        <taxon>Dikarya</taxon>
        <taxon>Ascomycota</taxon>
        <taxon>Pezizomycotina</taxon>
        <taxon>Leotiomycetes</taxon>
        <taxon>Helotiales</taxon>
        <taxon>Ploettnerulaceae</taxon>
        <taxon>Oculimacula</taxon>
    </lineage>
</organism>
<dbReference type="PANTHER" id="PTHR20531">
    <property type="entry name" value="N-ALPHA-ACETYLTRANSFERASE 40"/>
    <property type="match status" value="1"/>
</dbReference>
<evidence type="ECO:0000256" key="4">
    <source>
        <dbReference type="ARBA" id="ARBA00012950"/>
    </source>
</evidence>
<keyword evidence="8" id="KW-0539">Nucleus</keyword>
<dbReference type="CDD" id="cd04301">
    <property type="entry name" value="NAT_SF"/>
    <property type="match status" value="1"/>
</dbReference>
<evidence type="ECO:0000259" key="12">
    <source>
        <dbReference type="PROSITE" id="PS51186"/>
    </source>
</evidence>
<dbReference type="PANTHER" id="PTHR20531:SF1">
    <property type="entry name" value="N-ALPHA-ACETYLTRANSFERASE 40"/>
    <property type="match status" value="1"/>
</dbReference>
<comment type="catalytic activity">
    <reaction evidence="11">
        <text>N-terminal L-seryl-[histone H4] + acetyl-CoA = N-terminal N(alpha)-acetyl-L-seryl-[histone H4] + CoA + H(+)</text>
        <dbReference type="Rhea" id="RHEA:50596"/>
        <dbReference type="Rhea" id="RHEA-COMP:12740"/>
        <dbReference type="Rhea" id="RHEA-COMP:12743"/>
        <dbReference type="ChEBI" id="CHEBI:15378"/>
        <dbReference type="ChEBI" id="CHEBI:57287"/>
        <dbReference type="ChEBI" id="CHEBI:57288"/>
        <dbReference type="ChEBI" id="CHEBI:64738"/>
        <dbReference type="ChEBI" id="CHEBI:83690"/>
        <dbReference type="EC" id="2.3.1.257"/>
    </reaction>
</comment>
<dbReference type="InterPro" id="IPR016181">
    <property type="entry name" value="Acyl_CoA_acyltransferase"/>
</dbReference>
<protein>
    <recommendedName>
        <fullName evidence="5">N-alpha-acetyltransferase 40</fullName>
        <ecNumber evidence="4">2.3.1.257</ecNumber>
    </recommendedName>
</protein>
<evidence type="ECO:0000313" key="13">
    <source>
        <dbReference type="EMBL" id="KAL2060552.1"/>
    </source>
</evidence>
<evidence type="ECO:0000256" key="9">
    <source>
        <dbReference type="ARBA" id="ARBA00023315"/>
    </source>
</evidence>
<dbReference type="Gene3D" id="3.40.630.30">
    <property type="match status" value="1"/>
</dbReference>
<dbReference type="InterPro" id="IPR039949">
    <property type="entry name" value="NAA40"/>
</dbReference>
<comment type="similarity">
    <text evidence="3">Belongs to the acetyltransferase family. NAA40 subfamily.</text>
</comment>
<comment type="catalytic activity">
    <reaction evidence="10">
        <text>N-terminal L-seryl-[histone H2A] + acetyl-CoA = N-terminal N(alpha)-acetyl-L-seryl-[histone H2A] + CoA + H(+)</text>
        <dbReference type="Rhea" id="RHEA:50600"/>
        <dbReference type="Rhea" id="RHEA-COMP:12742"/>
        <dbReference type="Rhea" id="RHEA-COMP:12744"/>
        <dbReference type="ChEBI" id="CHEBI:15378"/>
        <dbReference type="ChEBI" id="CHEBI:57287"/>
        <dbReference type="ChEBI" id="CHEBI:57288"/>
        <dbReference type="ChEBI" id="CHEBI:64738"/>
        <dbReference type="ChEBI" id="CHEBI:83690"/>
        <dbReference type="EC" id="2.3.1.257"/>
    </reaction>
</comment>
<sequence length="209" mass="23557">MATIDHIDVANKKSLEGFVESYFPGPSWQTWTHPTTEAAYTLTLQTASKLSFSDFTACFNLIEKTSSEDYRKSKGGWKPVAKKREMNLLDLKYLLVKREGAGDGDVVGFMSFMPTFEDEMPVIYCYEVHLGEEVRGTGLGAILMNHLVKIGKAVPSTQKVMLTVFTRNERAVAFYAKLGYTKDEYSPEPRILRNGTKVESEYVILSKNI</sequence>
<keyword evidence="9" id="KW-0012">Acyltransferase</keyword>
<dbReference type="EMBL" id="JAZHXI010000021">
    <property type="protein sequence ID" value="KAL2060552.1"/>
    <property type="molecule type" value="Genomic_DNA"/>
</dbReference>
<name>A0ABR4BSB7_9HELO</name>
<evidence type="ECO:0000256" key="10">
    <source>
        <dbReference type="ARBA" id="ARBA00047821"/>
    </source>
</evidence>
<keyword evidence="14" id="KW-1185">Reference proteome</keyword>